<name>A0ABQ4QH72_9HYPH</name>
<keyword evidence="2" id="KW-1185">Reference proteome</keyword>
<sequence>MTLTEALQRFNRKERHWLVRDALGPASARLGENFADRVQAAIRLRDQSFKIDRGAWWAIDFHIDWLVAALHMLRHGSETVAIPQLNAPMIVTGSQQDIDLVIASESTLVLIEAKGVGSWAGAGLDSKVARLSALPSSVVNLDGKSGEIQLHFVLCSPGKPPCLDTSAWNSWMKTDQGILHIDLNVVAEAGQFLRVQRCSEAESPNDKWTHWQAINDLRSNSLVNK</sequence>
<evidence type="ECO:0000313" key="1">
    <source>
        <dbReference type="EMBL" id="GJD44200.1"/>
    </source>
</evidence>
<dbReference type="RefSeq" id="WP_238272125.1">
    <property type="nucleotide sequence ID" value="NZ_BPQG01000030.1"/>
</dbReference>
<organism evidence="1 2">
    <name type="scientific">Methylobacterium cerastii</name>
    <dbReference type="NCBI Taxonomy" id="932741"/>
    <lineage>
        <taxon>Bacteria</taxon>
        <taxon>Pseudomonadati</taxon>
        <taxon>Pseudomonadota</taxon>
        <taxon>Alphaproteobacteria</taxon>
        <taxon>Hyphomicrobiales</taxon>
        <taxon>Methylobacteriaceae</taxon>
        <taxon>Methylobacterium</taxon>
    </lineage>
</organism>
<protein>
    <recommendedName>
        <fullName evidence="3">NERD domain-containing protein</fullName>
    </recommendedName>
</protein>
<proteinExistence type="predicted"/>
<accession>A0ABQ4QH72</accession>
<dbReference type="EMBL" id="BPQG01000030">
    <property type="protein sequence ID" value="GJD44200.1"/>
    <property type="molecule type" value="Genomic_DNA"/>
</dbReference>
<reference evidence="1 2" key="1">
    <citation type="journal article" date="2021" name="Front. Microbiol.">
        <title>Comprehensive Comparative Genomics and Phenotyping of Methylobacterium Species.</title>
        <authorList>
            <person name="Alessa O."/>
            <person name="Ogura Y."/>
            <person name="Fujitani Y."/>
            <person name="Takami H."/>
            <person name="Hayashi T."/>
            <person name="Sahin N."/>
            <person name="Tani A."/>
        </authorList>
    </citation>
    <scope>NUCLEOTIDE SEQUENCE [LARGE SCALE GENOMIC DNA]</scope>
    <source>
        <strain evidence="1 2">DSM 23679</strain>
    </source>
</reference>
<gene>
    <name evidence="1" type="ORF">AFCDBAGC_2065</name>
</gene>
<evidence type="ECO:0000313" key="2">
    <source>
        <dbReference type="Proteomes" id="UP001055117"/>
    </source>
</evidence>
<comment type="caution">
    <text evidence="1">The sequence shown here is derived from an EMBL/GenBank/DDBJ whole genome shotgun (WGS) entry which is preliminary data.</text>
</comment>
<evidence type="ECO:0008006" key="3">
    <source>
        <dbReference type="Google" id="ProtNLM"/>
    </source>
</evidence>
<dbReference type="Proteomes" id="UP001055117">
    <property type="component" value="Unassembled WGS sequence"/>
</dbReference>